<protein>
    <recommendedName>
        <fullName evidence="2">Telomeric single stranded DNA binding POT1/Cdc13 domain-containing protein</fullName>
    </recommendedName>
</protein>
<keyword evidence="4" id="KW-1185">Reference proteome</keyword>
<dbReference type="OrthoDB" id="6356751at2759"/>
<gene>
    <name evidence="3" type="ORF">DGAL_LOCUS10722</name>
</gene>
<comment type="caution">
    <text evidence="3">The sequence shown here is derived from an EMBL/GenBank/DDBJ whole genome shotgun (WGS) entry which is preliminary data.</text>
</comment>
<dbReference type="SUPFAM" id="SSF50249">
    <property type="entry name" value="Nucleic acid-binding proteins"/>
    <property type="match status" value="1"/>
</dbReference>
<feature type="domain" description="Telomeric single stranded DNA binding POT1/Cdc13" evidence="2">
    <location>
        <begin position="186"/>
        <end position="317"/>
    </location>
</feature>
<dbReference type="AlphaFoldDB" id="A0A8J2W6R6"/>
<dbReference type="GO" id="GO:0000723">
    <property type="term" value="P:telomere maintenance"/>
    <property type="evidence" value="ECO:0007669"/>
    <property type="project" value="InterPro"/>
</dbReference>
<accession>A0A8J2W6R6</accession>
<organism evidence="3 4">
    <name type="scientific">Daphnia galeata</name>
    <dbReference type="NCBI Taxonomy" id="27404"/>
    <lineage>
        <taxon>Eukaryota</taxon>
        <taxon>Metazoa</taxon>
        <taxon>Ecdysozoa</taxon>
        <taxon>Arthropoda</taxon>
        <taxon>Crustacea</taxon>
        <taxon>Branchiopoda</taxon>
        <taxon>Diplostraca</taxon>
        <taxon>Cladocera</taxon>
        <taxon>Anomopoda</taxon>
        <taxon>Daphniidae</taxon>
        <taxon>Daphnia</taxon>
    </lineage>
</organism>
<dbReference type="Pfam" id="PF02765">
    <property type="entry name" value="POT1"/>
    <property type="match status" value="1"/>
</dbReference>
<dbReference type="GO" id="GO:0000781">
    <property type="term" value="C:chromosome, telomeric region"/>
    <property type="evidence" value="ECO:0007669"/>
    <property type="project" value="InterPro"/>
</dbReference>
<reference evidence="3" key="1">
    <citation type="submission" date="2021-11" db="EMBL/GenBank/DDBJ databases">
        <authorList>
            <person name="Schell T."/>
        </authorList>
    </citation>
    <scope>NUCLEOTIDE SEQUENCE</scope>
    <source>
        <strain evidence="3">M5</strain>
    </source>
</reference>
<dbReference type="InterPro" id="IPR011564">
    <property type="entry name" value="Telomer_end-bd_POT1/Cdc13"/>
</dbReference>
<dbReference type="EMBL" id="CAKKLH010000268">
    <property type="protein sequence ID" value="CAH0107426.1"/>
    <property type="molecule type" value="Genomic_DNA"/>
</dbReference>
<dbReference type="InterPro" id="IPR012340">
    <property type="entry name" value="NA-bd_OB-fold"/>
</dbReference>
<evidence type="ECO:0000259" key="2">
    <source>
        <dbReference type="Pfam" id="PF02765"/>
    </source>
</evidence>
<dbReference type="Proteomes" id="UP000789390">
    <property type="component" value="Unassembled WGS sequence"/>
</dbReference>
<dbReference type="Gene3D" id="2.40.50.140">
    <property type="entry name" value="Nucleic acid-binding proteins"/>
    <property type="match status" value="1"/>
</dbReference>
<evidence type="ECO:0000313" key="4">
    <source>
        <dbReference type="Proteomes" id="UP000789390"/>
    </source>
</evidence>
<feature type="region of interest" description="Disordered" evidence="1">
    <location>
        <begin position="552"/>
        <end position="624"/>
    </location>
</feature>
<proteinExistence type="predicted"/>
<sequence>MSADNNFLEIERAAYITFEAAMQTLDLEVKNQIQSIKTISNSVDTSVASKRINFNKSGNKRIFMGVYVTHIYYANTNSFKLAINEITEKGEVGEKFFLTLHSRFAEEWQNNPTVKSFTNKMGNALIIFQNIPYQVKSQTIEFHLMTTSVTCPWMKVKHYFSSFADAKSEQYVYTPLYDVEKHMATTKEQKIKCNLYAVIHSIIYEPKEGRQGKGQGMFVVVDPSCYEDMVKQREYCVHVFTSSLSAFPKIETGDIIRLHRGWAEIRPRDGLPDFRVFREDDLVIFPWNNEERPRCSANRFTFTKDDVELVKSLKTWSLERYRKPIETQQANTEATDKNPITLSEIKLRENFNLSCRVVEFFEEERGVAIWVEDGTRCPLITVSDEDIGPYDSQETQDINSDCFRICVRCSKLLLGNLNLERQMLLYLREVKPVVDPFPDITVVQFEIIGAIELLPLNTRYHISLMKRLAKAKVSIEDIEQNIQPTEKMDVQTEIQQPSNQEQQVDLQPCREDPFDDIESLPLSTRYRKSLMQRPAKAKVSIEDFEENIQQTEKMDVQTQQPSNQEQQVDIQPNREDHFNKEPTATNTREKTSDRIPPQLQKDNVVESSEENTISQKDNMWSGDSSTERAMKNIQIDCLFPTSRSQQLVREDFERESQRLHLLIHPELKEGEANLDDSELISRFKSQNVASLEDMHFSQAVASTQKPPRLETEVDESNNVDHSRISASEEIPNAQRILSPADSELSAGANNSELISPSGSPIINLQLESRSRSASRSLSPHPAFRAVNEVLEIKTNCHSKTNDFSVFENENQLNTSIDAPLFRAHLGKGDQTTVSTKTKEIQSKQVVERVTFGDGDREEIVLIASNIQEQKSTVQKRNCSKVLEQPTDKIRRISIESCSTDSSIVEIEPEDLCQGMDQESDKESVVILDPLSQDLEQIFCAVEEAQLAKKYLYSLGDKHTIQPGERFKVTARIGGLLPEPQFSSADDPAGLKRLLVAFCVECRHLWQYSQFINSTSNRVMQRRTLPPTSTIQDDGSDNIVLNYLCSVEEHTRNMRLLVEGNPDLDDYEFDEFVSLDKGYHYICPFCDSRKIPHSLCTLKPSFFLRMHVTEKYGENGDGEPIKECLHVLATGVHAEYFLGTKADHVLRSPEVWKRAEQRIQKLLECQKPLTLGLIRRASNPNEICLEFTKTIFAANHVLPWR</sequence>
<evidence type="ECO:0000313" key="3">
    <source>
        <dbReference type="EMBL" id="CAH0107426.1"/>
    </source>
</evidence>
<feature type="compositionally biased region" description="Polar residues" evidence="1">
    <location>
        <begin position="610"/>
        <end position="624"/>
    </location>
</feature>
<feature type="region of interest" description="Disordered" evidence="1">
    <location>
        <begin position="700"/>
        <end position="720"/>
    </location>
</feature>
<evidence type="ECO:0000256" key="1">
    <source>
        <dbReference type="SAM" id="MobiDB-lite"/>
    </source>
</evidence>
<feature type="compositionally biased region" description="Polar residues" evidence="1">
    <location>
        <begin position="552"/>
        <end position="570"/>
    </location>
</feature>
<name>A0A8J2W6R6_9CRUS</name>
<dbReference type="GO" id="GO:0003677">
    <property type="term" value="F:DNA binding"/>
    <property type="evidence" value="ECO:0007669"/>
    <property type="project" value="InterPro"/>
</dbReference>